<reference evidence="1" key="1">
    <citation type="submission" date="2020-05" db="EMBL/GenBank/DDBJ databases">
        <title>Large-scale comparative analyses of tick genomes elucidate their genetic diversity and vector capacities.</title>
        <authorList>
            <person name="Jia N."/>
            <person name="Wang J."/>
            <person name="Shi W."/>
            <person name="Du L."/>
            <person name="Sun Y."/>
            <person name="Zhan W."/>
            <person name="Jiang J."/>
            <person name="Wang Q."/>
            <person name="Zhang B."/>
            <person name="Ji P."/>
            <person name="Sakyi L.B."/>
            <person name="Cui X."/>
            <person name="Yuan T."/>
            <person name="Jiang B."/>
            <person name="Yang W."/>
            <person name="Lam T.T.-Y."/>
            <person name="Chang Q."/>
            <person name="Ding S."/>
            <person name="Wang X."/>
            <person name="Zhu J."/>
            <person name="Ruan X."/>
            <person name="Zhao L."/>
            <person name="Wei J."/>
            <person name="Que T."/>
            <person name="Du C."/>
            <person name="Cheng J."/>
            <person name="Dai P."/>
            <person name="Han X."/>
            <person name="Huang E."/>
            <person name="Gao Y."/>
            <person name="Liu J."/>
            <person name="Shao H."/>
            <person name="Ye R."/>
            <person name="Li L."/>
            <person name="Wei W."/>
            <person name="Wang X."/>
            <person name="Wang C."/>
            <person name="Yang T."/>
            <person name="Huo Q."/>
            <person name="Li W."/>
            <person name="Guo W."/>
            <person name="Chen H."/>
            <person name="Zhou L."/>
            <person name="Ni X."/>
            <person name="Tian J."/>
            <person name="Zhou Y."/>
            <person name="Sheng Y."/>
            <person name="Liu T."/>
            <person name="Pan Y."/>
            <person name="Xia L."/>
            <person name="Li J."/>
            <person name="Zhao F."/>
            <person name="Cao W."/>
        </authorList>
    </citation>
    <scope>NUCLEOTIDE SEQUENCE</scope>
    <source>
        <strain evidence="1">Hyas-2018</strain>
    </source>
</reference>
<name>A0ACB7S0P5_HYAAI</name>
<sequence length="217" mass="24482">MRRSRDERERRCCPASTFRVRMPPLTHCLGPDSLRQCALRQVRNGVTVTRHTVRHTYYSPRTTSRIVRRNVHVTSHHRKVCKTWLGTLHYFLDEGGAGTDLDRADEERFPSSAALNLGAGSAEGSLTFHQATFLALYMRYSRKVPLRITTFQSTRQTPSSTSVVTDLYLGVVDGHPAHFEPHLGHVPQSVSARKEPGRARNDFIEAAKSSVVTQRSD</sequence>
<gene>
    <name evidence="1" type="ORF">HPB50_016868</name>
</gene>
<evidence type="ECO:0000313" key="2">
    <source>
        <dbReference type="Proteomes" id="UP000821845"/>
    </source>
</evidence>
<dbReference type="Proteomes" id="UP000821845">
    <property type="component" value="Chromosome 6"/>
</dbReference>
<proteinExistence type="predicted"/>
<evidence type="ECO:0000313" key="1">
    <source>
        <dbReference type="EMBL" id="KAH6928531.1"/>
    </source>
</evidence>
<organism evidence="1 2">
    <name type="scientific">Hyalomma asiaticum</name>
    <name type="common">Tick</name>
    <dbReference type="NCBI Taxonomy" id="266040"/>
    <lineage>
        <taxon>Eukaryota</taxon>
        <taxon>Metazoa</taxon>
        <taxon>Ecdysozoa</taxon>
        <taxon>Arthropoda</taxon>
        <taxon>Chelicerata</taxon>
        <taxon>Arachnida</taxon>
        <taxon>Acari</taxon>
        <taxon>Parasitiformes</taxon>
        <taxon>Ixodida</taxon>
        <taxon>Ixodoidea</taxon>
        <taxon>Ixodidae</taxon>
        <taxon>Hyalomminae</taxon>
        <taxon>Hyalomma</taxon>
    </lineage>
</organism>
<accession>A0ACB7S0P5</accession>
<keyword evidence="2" id="KW-1185">Reference proteome</keyword>
<comment type="caution">
    <text evidence="1">The sequence shown here is derived from an EMBL/GenBank/DDBJ whole genome shotgun (WGS) entry which is preliminary data.</text>
</comment>
<dbReference type="EMBL" id="CM023486">
    <property type="protein sequence ID" value="KAH6928531.1"/>
    <property type="molecule type" value="Genomic_DNA"/>
</dbReference>
<protein>
    <submittedName>
        <fullName evidence="1">Uncharacterized protein</fullName>
    </submittedName>
</protein>